<evidence type="ECO:0000256" key="1">
    <source>
        <dbReference type="ARBA" id="ARBA00022737"/>
    </source>
</evidence>
<dbReference type="GO" id="GO:0009451">
    <property type="term" value="P:RNA modification"/>
    <property type="evidence" value="ECO:0007669"/>
    <property type="project" value="InterPro"/>
</dbReference>
<feature type="repeat" description="PPR" evidence="2">
    <location>
        <begin position="192"/>
        <end position="226"/>
    </location>
</feature>
<keyword evidence="4" id="KW-1185">Reference proteome</keyword>
<evidence type="ECO:0000313" key="3">
    <source>
        <dbReference type="EMBL" id="PIA28142.1"/>
    </source>
</evidence>
<dbReference type="FunFam" id="1.25.40.10:FF:002166">
    <property type="entry name" value="Pentatricopeptide (PPR) repeat-containing protein-like"/>
    <property type="match status" value="1"/>
</dbReference>
<dbReference type="PANTHER" id="PTHR47926">
    <property type="entry name" value="PENTATRICOPEPTIDE REPEAT-CONTAINING PROTEIN"/>
    <property type="match status" value="1"/>
</dbReference>
<reference evidence="3 4" key="1">
    <citation type="submission" date="2017-09" db="EMBL/GenBank/DDBJ databases">
        <title>WGS assembly of Aquilegia coerulea Goldsmith.</title>
        <authorList>
            <person name="Hodges S."/>
            <person name="Kramer E."/>
            <person name="Nordborg M."/>
            <person name="Tomkins J."/>
            <person name="Borevitz J."/>
            <person name="Derieg N."/>
            <person name="Yan J."/>
            <person name="Mihaltcheva S."/>
            <person name="Hayes R.D."/>
            <person name="Rokhsar D."/>
        </authorList>
    </citation>
    <scope>NUCLEOTIDE SEQUENCE [LARGE SCALE GENOMIC DNA]</scope>
    <source>
        <strain evidence="4">cv. Goldsmith</strain>
    </source>
</reference>
<dbReference type="FunFam" id="1.25.40.10:FF:001636">
    <property type="entry name" value="Pentatricopeptide repeat-containing protein At2g20540"/>
    <property type="match status" value="1"/>
</dbReference>
<dbReference type="PROSITE" id="PS51375">
    <property type="entry name" value="PPR"/>
    <property type="match status" value="3"/>
</dbReference>
<dbReference type="Pfam" id="PF01535">
    <property type="entry name" value="PPR"/>
    <property type="match status" value="4"/>
</dbReference>
<dbReference type="Pfam" id="PF13041">
    <property type="entry name" value="PPR_2"/>
    <property type="match status" value="1"/>
</dbReference>
<keyword evidence="1" id="KW-0677">Repeat</keyword>
<dbReference type="FunCoup" id="A0A2G5CA49">
    <property type="interactions" value="876"/>
</dbReference>
<dbReference type="InterPro" id="IPR046848">
    <property type="entry name" value="E_motif"/>
</dbReference>
<dbReference type="Gene3D" id="1.25.40.10">
    <property type="entry name" value="Tetratricopeptide repeat domain"/>
    <property type="match status" value="3"/>
</dbReference>
<dbReference type="InParanoid" id="A0A2G5CA49"/>
<name>A0A2G5CA49_AQUCA</name>
<dbReference type="EMBL" id="KZ305089">
    <property type="protein sequence ID" value="PIA28142.1"/>
    <property type="molecule type" value="Genomic_DNA"/>
</dbReference>
<dbReference type="InterPro" id="IPR046960">
    <property type="entry name" value="PPR_At4g14850-like_plant"/>
</dbReference>
<evidence type="ECO:0000313" key="4">
    <source>
        <dbReference type="Proteomes" id="UP000230069"/>
    </source>
</evidence>
<gene>
    <name evidence="3" type="ORF">AQUCO_07200053v1</name>
</gene>
<evidence type="ECO:0008006" key="5">
    <source>
        <dbReference type="Google" id="ProtNLM"/>
    </source>
</evidence>
<dbReference type="Proteomes" id="UP000230069">
    <property type="component" value="Unassembled WGS sequence"/>
</dbReference>
<dbReference type="AlphaFoldDB" id="A0A2G5CA49"/>
<dbReference type="GO" id="GO:0003723">
    <property type="term" value="F:RNA binding"/>
    <property type="evidence" value="ECO:0007669"/>
    <property type="project" value="InterPro"/>
</dbReference>
<feature type="repeat" description="PPR" evidence="2">
    <location>
        <begin position="332"/>
        <end position="366"/>
    </location>
</feature>
<dbReference type="OrthoDB" id="597215at2759"/>
<dbReference type="STRING" id="218851.A0A2G5CA49"/>
<accession>A0A2G5CA49</accession>
<dbReference type="PANTHER" id="PTHR47926:SF453">
    <property type="entry name" value="PENTATRICOPEPTIDE REPEAT (PPR) SUPERFAMILY PROTEIN"/>
    <property type="match status" value="1"/>
</dbReference>
<dbReference type="NCBIfam" id="TIGR00756">
    <property type="entry name" value="PPR"/>
    <property type="match status" value="5"/>
</dbReference>
<feature type="repeat" description="PPR" evidence="2">
    <location>
        <begin position="301"/>
        <end position="331"/>
    </location>
</feature>
<proteinExistence type="predicted"/>
<dbReference type="Pfam" id="PF20431">
    <property type="entry name" value="E_motif"/>
    <property type="match status" value="1"/>
</dbReference>
<organism evidence="3 4">
    <name type="scientific">Aquilegia coerulea</name>
    <name type="common">Rocky mountain columbine</name>
    <dbReference type="NCBI Taxonomy" id="218851"/>
    <lineage>
        <taxon>Eukaryota</taxon>
        <taxon>Viridiplantae</taxon>
        <taxon>Streptophyta</taxon>
        <taxon>Embryophyta</taxon>
        <taxon>Tracheophyta</taxon>
        <taxon>Spermatophyta</taxon>
        <taxon>Magnoliopsida</taxon>
        <taxon>Ranunculales</taxon>
        <taxon>Ranunculaceae</taxon>
        <taxon>Thalictroideae</taxon>
        <taxon>Aquilegia</taxon>
    </lineage>
</organism>
<dbReference type="InterPro" id="IPR002885">
    <property type="entry name" value="PPR_rpt"/>
</dbReference>
<sequence length="551" mass="62564">MDRKNKVMLSVTNGVVNKLNIDKQVITILEKCRNLNHLKQLQSHLITLGHSQTQFLTFKLVRFCILSLSNLNYARLIFDNLHSPNVYLYTAMITAYSSQPQYKNSTLILYRNMIRRGGGEGEKPNHFIFPHVLKCCSEISETLGTKCLHTQILKWGFGGYPIVQTALIDSYMKCSSNVLIARQVFDEMSERNVFAWTAMVSGYARFGEIGNAVCLFEKMPERDIPSWNSVIAGFTQNGLFLEAISFFRRMMDVGEHGNTNCEIRPNQVTVACVLSACGNLGMLHLGRWIHGYIYRNRITINSYSVNALVDMYGKCGNLKEARQVFDQTSERSLTLWNSMINCLALHGQSENAIGVFEEMMERGGTVRPDAVTFVGLLNACTHGGLVDQGYEYFNMMTRDYNIEPEIQHYGCVVDLLGRAGRLEEARKVIRGMKIEPDEIIWGSLLNSSKVHGRIDLMKFSVERLIEINPNHAAYGIMLANTYGEVGNWDEVRRVRKFMKEQGVKKTPGCSWIEIDKHVCEFYSGDKTHPEDIYKTLDSLVSCFSFQNAVTS</sequence>
<dbReference type="SUPFAM" id="SSF48452">
    <property type="entry name" value="TPR-like"/>
    <property type="match status" value="1"/>
</dbReference>
<evidence type="ECO:0000256" key="2">
    <source>
        <dbReference type="PROSITE-ProRule" id="PRU00708"/>
    </source>
</evidence>
<protein>
    <recommendedName>
        <fullName evidence="5">Pentacotripeptide-repeat region of PRORP domain-containing protein</fullName>
    </recommendedName>
</protein>
<dbReference type="InterPro" id="IPR011990">
    <property type="entry name" value="TPR-like_helical_dom_sf"/>
</dbReference>